<evidence type="ECO:0000313" key="3">
    <source>
        <dbReference type="Proteomes" id="UP000827284"/>
    </source>
</evidence>
<dbReference type="Proteomes" id="UP000827284">
    <property type="component" value="Unassembled WGS sequence"/>
</dbReference>
<proteinExistence type="predicted"/>
<comment type="caution">
    <text evidence="2">The sequence shown here is derived from an EMBL/GenBank/DDBJ whole genome shotgun (WGS) entry which is preliminary data.</text>
</comment>
<evidence type="ECO:0000313" key="2">
    <source>
        <dbReference type="EMBL" id="GJJ67717.1"/>
    </source>
</evidence>
<gene>
    <name evidence="2" type="ORF">EMPS_00063</name>
</gene>
<name>A0A9P3LRG4_9FUNG</name>
<sequence length="911" mass="102724">MLTLPPNELKTVEALRTFIFQSKPAWFAGLEAEDLILWSVSIPLPDYDEVLMDIDKLRETEKKKLKATAMLSNILDTELDENTIYMIVQRPPAASTPPGHVLPNSRPSSQQSEEEWQQCVEQIEDRFFAPDLSNYRNLVQFVKSGANITITGGTLGGLPSVHPRAGGKTNQPSLLFLNLPESLETQVPPSTADKALEKIRERGIPLLPVFGVAGCGKTRTMIEMLCKNWGFYFNGSGTDYGSGDLHRFLWLVRDEHRYRNRDEESNTHVHILTLALVLTRVIILHRCLDIAGREGTTFTCKQWMLLQVAFRTMRVDDLFSSLFLLVAHKIHDRSVTISTMRAFVKARFSTLRKRLLDLTFNTPSQRLGYKILLVVDEAQNLGKVEFGTFLSQQMPSEAERRAGAASLDNYMGPILSPLVHGLCEISADSNTFCVVPCGTGLSIFDLTWLEDSAPVTKGYQKQLGPFTDFQGWESDEQVRQYRDLVYSSLHDADARDNFNAHVPSESIPVLFKRLRGRFRPIVSAIERMIMPNDARLHWRLAIQETENTLSSTDSRYYGKGNIAFDISRMVQRVYSSPLRYRKYRNIGITLKAFVLGYYLHGRGLLLNKEEAPLVEASVGRILNFGEDSATVLDEPFALRAAVNYFRQHDPGFHNMICSLTSSGSNASVHGHQWEETVQWSLATAFHNKILSKTELIPKGTKSYDPVMNGKANIAGFDNHVNIGTDSGSMELDAFLDAHVHHGSFKDGEPVAPFYHPAETPSGPDIVFVLHLNNHGYCPVFVQLRMRHKMTKEDTLDAFSTVKSEAIQGHLEESMLGKYCTGHPERFFGIVIAYPAELATVEGIFPVISRSERIRDRAAQGPECIPLRIDKNNIHDLFPENHTRALDLLKGVKRQLHQRKEGEEAIIQWINL</sequence>
<dbReference type="EMBL" id="BQFW01000001">
    <property type="protein sequence ID" value="GJJ67717.1"/>
    <property type="molecule type" value="Genomic_DNA"/>
</dbReference>
<reference evidence="2" key="2">
    <citation type="journal article" date="2022" name="Microbiol. Resour. Announc.">
        <title>Whole-Genome Sequence of Entomortierella parvispora E1425, a Mucoromycotan Fungus Associated with Burkholderiaceae-Related Endosymbiotic Bacteria.</title>
        <authorList>
            <person name="Herlambang A."/>
            <person name="Guo Y."/>
            <person name="Takashima Y."/>
            <person name="Narisawa K."/>
            <person name="Ohta H."/>
            <person name="Nishizawa T."/>
        </authorList>
    </citation>
    <scope>NUCLEOTIDE SEQUENCE</scope>
    <source>
        <strain evidence="2">E1425</strain>
    </source>
</reference>
<organism evidence="2 3">
    <name type="scientific">Entomortierella parvispora</name>
    <dbReference type="NCBI Taxonomy" id="205924"/>
    <lineage>
        <taxon>Eukaryota</taxon>
        <taxon>Fungi</taxon>
        <taxon>Fungi incertae sedis</taxon>
        <taxon>Mucoromycota</taxon>
        <taxon>Mortierellomycotina</taxon>
        <taxon>Mortierellomycetes</taxon>
        <taxon>Mortierellales</taxon>
        <taxon>Mortierellaceae</taxon>
        <taxon>Entomortierella</taxon>
    </lineage>
</organism>
<protein>
    <submittedName>
        <fullName evidence="2">Uncharacterized protein</fullName>
    </submittedName>
</protein>
<reference evidence="2" key="1">
    <citation type="submission" date="2021-11" db="EMBL/GenBank/DDBJ databases">
        <authorList>
            <person name="Herlambang A."/>
            <person name="Guo Y."/>
            <person name="Takashima Y."/>
            <person name="Nishizawa T."/>
        </authorList>
    </citation>
    <scope>NUCLEOTIDE SEQUENCE</scope>
    <source>
        <strain evidence="2">E1425</strain>
    </source>
</reference>
<feature type="compositionally biased region" description="Low complexity" evidence="1">
    <location>
        <begin position="105"/>
        <end position="114"/>
    </location>
</feature>
<evidence type="ECO:0000256" key="1">
    <source>
        <dbReference type="SAM" id="MobiDB-lite"/>
    </source>
</evidence>
<dbReference type="OrthoDB" id="2393824at2759"/>
<accession>A0A9P3LRG4</accession>
<feature type="region of interest" description="Disordered" evidence="1">
    <location>
        <begin position="91"/>
        <end position="114"/>
    </location>
</feature>
<keyword evidence="3" id="KW-1185">Reference proteome</keyword>
<dbReference type="AlphaFoldDB" id="A0A9P3LRG4"/>